<dbReference type="NCBIfam" id="NF047420">
    <property type="entry name" value="EF_P_mod_YmfI"/>
    <property type="match status" value="1"/>
</dbReference>
<reference evidence="2" key="1">
    <citation type="journal article" date="2021" name="PeerJ">
        <title>Extensive microbial diversity within the chicken gut microbiome revealed by metagenomics and culture.</title>
        <authorList>
            <person name="Gilroy R."/>
            <person name="Ravi A."/>
            <person name="Getino M."/>
            <person name="Pursley I."/>
            <person name="Horton D.L."/>
            <person name="Alikhan N.F."/>
            <person name="Baker D."/>
            <person name="Gharbi K."/>
            <person name="Hall N."/>
            <person name="Watson M."/>
            <person name="Adriaenssens E.M."/>
            <person name="Foster-Nyarko E."/>
            <person name="Jarju S."/>
            <person name="Secka A."/>
            <person name="Antonio M."/>
            <person name="Oren A."/>
            <person name="Chaudhuri R.R."/>
            <person name="La Ragione R."/>
            <person name="Hildebrand F."/>
            <person name="Pallen M.J."/>
        </authorList>
    </citation>
    <scope>NUCLEOTIDE SEQUENCE</scope>
    <source>
        <strain evidence="2">6627</strain>
    </source>
</reference>
<dbReference type="EMBL" id="DXFP01000006">
    <property type="protein sequence ID" value="HIX01219.1"/>
    <property type="molecule type" value="Genomic_DNA"/>
</dbReference>
<dbReference type="Pfam" id="PF13561">
    <property type="entry name" value="adh_short_C2"/>
    <property type="match status" value="1"/>
</dbReference>
<dbReference type="InterPro" id="IPR036291">
    <property type="entry name" value="NAD(P)-bd_dom_sf"/>
</dbReference>
<dbReference type="InterPro" id="IPR050259">
    <property type="entry name" value="SDR"/>
</dbReference>
<dbReference type="PANTHER" id="PTHR42879">
    <property type="entry name" value="3-OXOACYL-(ACYL-CARRIER-PROTEIN) REDUCTASE"/>
    <property type="match status" value="1"/>
</dbReference>
<comment type="caution">
    <text evidence="2">The sequence shown here is derived from an EMBL/GenBank/DDBJ whole genome shotgun (WGS) entry which is preliminary data.</text>
</comment>
<dbReference type="PANTHER" id="PTHR42879:SF2">
    <property type="entry name" value="3-OXOACYL-[ACYL-CARRIER-PROTEIN] REDUCTASE FABG"/>
    <property type="match status" value="1"/>
</dbReference>
<dbReference type="AlphaFoldDB" id="A0A9D1UVM5"/>
<gene>
    <name evidence="2" type="ORF">H9861_00480</name>
</gene>
<dbReference type="Proteomes" id="UP000823963">
    <property type="component" value="Unassembled WGS sequence"/>
</dbReference>
<organism evidence="2 3">
    <name type="scientific">Candidatus Ligilactobacillus excrementigallinarum</name>
    <dbReference type="NCBI Taxonomy" id="2838641"/>
    <lineage>
        <taxon>Bacteria</taxon>
        <taxon>Bacillati</taxon>
        <taxon>Bacillota</taxon>
        <taxon>Bacilli</taxon>
        <taxon>Lactobacillales</taxon>
        <taxon>Lactobacillaceae</taxon>
        <taxon>Ligilactobacillus</taxon>
    </lineage>
</organism>
<comment type="similarity">
    <text evidence="1">Belongs to the short-chain dehydrogenases/reductases (SDR) family.</text>
</comment>
<accession>A0A9D1UVM5</accession>
<evidence type="ECO:0000313" key="3">
    <source>
        <dbReference type="Proteomes" id="UP000823963"/>
    </source>
</evidence>
<proteinExistence type="inferred from homology"/>
<dbReference type="InterPro" id="IPR002347">
    <property type="entry name" value="SDR_fam"/>
</dbReference>
<dbReference type="CDD" id="cd05233">
    <property type="entry name" value="SDR_c"/>
    <property type="match status" value="1"/>
</dbReference>
<sequence length="241" mass="26540">MKWALICGSSGDIGIQIAKDLANQGWSLYLHYAHHDERIKQLISEFNQQYPRQDFLAVQADFLTADCASKLAASIFGLDAIIFAQGTTYYSLLNAFPTEKIDELLTMQVKTPMLILQKLEAKLAQSNAGRIVFISSIYGKTGSAMEVPYSAVKGAINTFVRAYSKEVASMNITVNAIAPGAVDTQMNQLFDQDTLAQIKSDIPVGHIAKPDEISYWVISLLDERAGYMTGQTLFVNGGWLD</sequence>
<dbReference type="SUPFAM" id="SSF51735">
    <property type="entry name" value="NAD(P)-binding Rossmann-fold domains"/>
    <property type="match status" value="1"/>
</dbReference>
<protein>
    <submittedName>
        <fullName evidence="2">SDR family oxidoreductase</fullName>
    </submittedName>
</protein>
<evidence type="ECO:0000313" key="2">
    <source>
        <dbReference type="EMBL" id="HIX01219.1"/>
    </source>
</evidence>
<dbReference type="Gene3D" id="3.40.50.720">
    <property type="entry name" value="NAD(P)-binding Rossmann-like Domain"/>
    <property type="match status" value="1"/>
</dbReference>
<evidence type="ECO:0000256" key="1">
    <source>
        <dbReference type="ARBA" id="ARBA00006484"/>
    </source>
</evidence>
<reference evidence="2" key="2">
    <citation type="submission" date="2021-04" db="EMBL/GenBank/DDBJ databases">
        <authorList>
            <person name="Gilroy R."/>
        </authorList>
    </citation>
    <scope>NUCLEOTIDE SEQUENCE</scope>
    <source>
        <strain evidence="2">6627</strain>
    </source>
</reference>
<name>A0A9D1UVM5_9LACO</name>
<dbReference type="PRINTS" id="PR00081">
    <property type="entry name" value="GDHRDH"/>
</dbReference>